<accession>A0A166NDN6</accession>
<keyword evidence="2" id="KW-1185">Reference proteome</keyword>
<proteinExistence type="predicted"/>
<sequence length="278" mass="31898">MRMVLWGKEVKVCVVDWFTGTTSSFPVVYRLEWEFGEVVLVPVDFEWTDEDRTFELGAVGWNGGKGRLRTLSAGAYVYSSGNAVGTQKCEMHKQYLLIRRCKDEGTIDAQELDTLEEIRKLDILRDNKKHTLKRNQEAREVPVAPILECVQSNRSIFGSAAKLQEQQEQLASEWEQQNRQYLWKAIGQNGVEDVNRLSNTRNIGIGYNEKLEMVRLCKREHSGNAVSDDAWKRNQEASKLGVDITNIPWRRNLEARELPVTPRTISGFYPVADPIYSE</sequence>
<evidence type="ECO:0000313" key="1">
    <source>
        <dbReference type="EMBL" id="KZP24899.1"/>
    </source>
</evidence>
<dbReference type="Proteomes" id="UP000076532">
    <property type="component" value="Unassembled WGS sequence"/>
</dbReference>
<dbReference type="EMBL" id="KV417524">
    <property type="protein sequence ID" value="KZP24899.1"/>
    <property type="molecule type" value="Genomic_DNA"/>
</dbReference>
<reference evidence="1 2" key="1">
    <citation type="journal article" date="2016" name="Mol. Biol. Evol.">
        <title>Comparative Genomics of Early-Diverging Mushroom-Forming Fungi Provides Insights into the Origins of Lignocellulose Decay Capabilities.</title>
        <authorList>
            <person name="Nagy L.G."/>
            <person name="Riley R."/>
            <person name="Tritt A."/>
            <person name="Adam C."/>
            <person name="Daum C."/>
            <person name="Floudas D."/>
            <person name="Sun H."/>
            <person name="Yadav J.S."/>
            <person name="Pangilinan J."/>
            <person name="Larsson K.H."/>
            <person name="Matsuura K."/>
            <person name="Barry K."/>
            <person name="Labutti K."/>
            <person name="Kuo R."/>
            <person name="Ohm R.A."/>
            <person name="Bhattacharya S.S."/>
            <person name="Shirouzu T."/>
            <person name="Yoshinaga Y."/>
            <person name="Martin F.M."/>
            <person name="Grigoriev I.V."/>
            <person name="Hibbett D.S."/>
        </authorList>
    </citation>
    <scope>NUCLEOTIDE SEQUENCE [LARGE SCALE GENOMIC DNA]</scope>
    <source>
        <strain evidence="1 2">CBS 109695</strain>
    </source>
</reference>
<organism evidence="1 2">
    <name type="scientific">Athelia psychrophila</name>
    <dbReference type="NCBI Taxonomy" id="1759441"/>
    <lineage>
        <taxon>Eukaryota</taxon>
        <taxon>Fungi</taxon>
        <taxon>Dikarya</taxon>
        <taxon>Basidiomycota</taxon>
        <taxon>Agaricomycotina</taxon>
        <taxon>Agaricomycetes</taxon>
        <taxon>Agaricomycetidae</taxon>
        <taxon>Atheliales</taxon>
        <taxon>Atheliaceae</taxon>
        <taxon>Athelia</taxon>
    </lineage>
</organism>
<dbReference type="AlphaFoldDB" id="A0A166NDN6"/>
<gene>
    <name evidence="1" type="ORF">FIBSPDRAFT_888649</name>
</gene>
<name>A0A166NDN6_9AGAM</name>
<evidence type="ECO:0000313" key="2">
    <source>
        <dbReference type="Proteomes" id="UP000076532"/>
    </source>
</evidence>
<protein>
    <submittedName>
        <fullName evidence="1">Uncharacterized protein</fullName>
    </submittedName>
</protein>